<dbReference type="InterPro" id="IPR003010">
    <property type="entry name" value="C-N_Hydrolase"/>
</dbReference>
<organism evidence="10 11">
    <name type="scientific">candidate division TA06 bacterium</name>
    <dbReference type="NCBI Taxonomy" id="2250710"/>
    <lineage>
        <taxon>Bacteria</taxon>
        <taxon>Bacteria division TA06</taxon>
    </lineage>
</organism>
<comment type="subcellular location">
    <subcellularLocation>
        <location evidence="1 8">Cell membrane</location>
        <topology evidence="1 8">Multi-pass membrane protein</topology>
    </subcellularLocation>
</comment>
<evidence type="ECO:0000313" key="11">
    <source>
        <dbReference type="Proteomes" id="UP000736328"/>
    </source>
</evidence>
<keyword evidence="2 8" id="KW-1003">Cell membrane</keyword>
<evidence type="ECO:0000256" key="2">
    <source>
        <dbReference type="ARBA" id="ARBA00022475"/>
    </source>
</evidence>
<dbReference type="Pfam" id="PF20154">
    <property type="entry name" value="LNT_N"/>
    <property type="match status" value="1"/>
</dbReference>
<feature type="transmembrane region" description="Helical" evidence="8">
    <location>
        <begin position="51"/>
        <end position="71"/>
    </location>
</feature>
<dbReference type="AlphaFoldDB" id="A0A933MJV9"/>
<comment type="pathway">
    <text evidence="8">Protein modification; lipoprotein biosynthesis (N-acyl transfer).</text>
</comment>
<reference evidence="10" key="1">
    <citation type="submission" date="2020-07" db="EMBL/GenBank/DDBJ databases">
        <title>Huge and variable diversity of episymbiotic CPR bacteria and DPANN archaea in groundwater ecosystems.</title>
        <authorList>
            <person name="He C.Y."/>
            <person name="Keren R."/>
            <person name="Whittaker M."/>
            <person name="Farag I.F."/>
            <person name="Doudna J."/>
            <person name="Cate J.H.D."/>
            <person name="Banfield J.F."/>
        </authorList>
    </citation>
    <scope>NUCLEOTIDE SEQUENCE</scope>
    <source>
        <strain evidence="10">NC_groundwater_1520_Pr4_B-0.1um_53_5</strain>
    </source>
</reference>
<dbReference type="GO" id="GO:0005886">
    <property type="term" value="C:plasma membrane"/>
    <property type="evidence" value="ECO:0007669"/>
    <property type="project" value="UniProtKB-SubCell"/>
</dbReference>
<evidence type="ECO:0000256" key="7">
    <source>
        <dbReference type="ARBA" id="ARBA00023315"/>
    </source>
</evidence>
<dbReference type="InterPro" id="IPR045378">
    <property type="entry name" value="LNT_N"/>
</dbReference>
<comment type="catalytic activity">
    <reaction evidence="8">
        <text>N-terminal S-1,2-diacyl-sn-glyceryl-L-cysteinyl-[lipoprotein] + a glycerophospholipid = N-acyl-S-1,2-diacyl-sn-glyceryl-L-cysteinyl-[lipoprotein] + a 2-acyl-sn-glycero-3-phospholipid + H(+)</text>
        <dbReference type="Rhea" id="RHEA:48228"/>
        <dbReference type="Rhea" id="RHEA-COMP:14681"/>
        <dbReference type="Rhea" id="RHEA-COMP:14684"/>
        <dbReference type="ChEBI" id="CHEBI:15378"/>
        <dbReference type="ChEBI" id="CHEBI:136912"/>
        <dbReference type="ChEBI" id="CHEBI:140656"/>
        <dbReference type="ChEBI" id="CHEBI:140657"/>
        <dbReference type="ChEBI" id="CHEBI:140660"/>
        <dbReference type="EC" id="2.3.1.269"/>
    </reaction>
</comment>
<dbReference type="SUPFAM" id="SSF56317">
    <property type="entry name" value="Carbon-nitrogen hydrolase"/>
    <property type="match status" value="1"/>
</dbReference>
<keyword evidence="3 8" id="KW-0808">Transferase</keyword>
<dbReference type="GO" id="GO:0042158">
    <property type="term" value="P:lipoprotein biosynthetic process"/>
    <property type="evidence" value="ECO:0007669"/>
    <property type="project" value="UniProtKB-UniRule"/>
</dbReference>
<evidence type="ECO:0000256" key="1">
    <source>
        <dbReference type="ARBA" id="ARBA00004651"/>
    </source>
</evidence>
<dbReference type="GO" id="GO:0016410">
    <property type="term" value="F:N-acyltransferase activity"/>
    <property type="evidence" value="ECO:0007669"/>
    <property type="project" value="UniProtKB-UniRule"/>
</dbReference>
<dbReference type="InterPro" id="IPR004563">
    <property type="entry name" value="Apolipo_AcylTrfase"/>
</dbReference>
<evidence type="ECO:0000256" key="8">
    <source>
        <dbReference type="HAMAP-Rule" id="MF_01148"/>
    </source>
</evidence>
<sequence length="519" mass="57747">MNGKRPISLFLTGLTSLLLFSAFPLFSLWPLAFVCLIPLMAAAKDLSVKKTFMLSWLSGTAFYIGLLHWIVFNPAVEGWVRPLLYLGVALIGFYLSLYFAASFALAKWLAGRSKIPFWAWLALCLPALDFIRSQGLLGFPWGSLGYALAPWTSSIQMASLTGVYGLTCWAVLVNGLLFALGSSLWKERTRLAEVFRRPKTVAQIIVLALLLLLPPWLGHLAVRSVEKISMESPQMKTALIQGNIQQGLRWDKEFQRFNFNAYKRLTGEASAQKAGLVIWPETAMPFYLRYQAQYFKELCQLSEVTGSMILTGAPDLAIGESQKELYFNAAFLFTPGQGLVGSYAKSQLVPFGERFPLKNNIPFLKNVSFGEGEWTSGQDTVVFKTPDLILSCLICFESIFPAIARHQVNRGSKILVNITNDGWFGRSGAALQHAQMSVLRAVENRRAVARCANSGISMFILPSGRVAQPTPLYQQTVTVESLPLLSFRTFYSRFGDVFIYILILLIAAAALITLVKRRT</sequence>
<dbReference type="Proteomes" id="UP000736328">
    <property type="component" value="Unassembled WGS sequence"/>
</dbReference>
<feature type="transmembrane region" description="Helical" evidence="8">
    <location>
        <begin position="201"/>
        <end position="222"/>
    </location>
</feature>
<dbReference type="Gene3D" id="3.60.110.10">
    <property type="entry name" value="Carbon-nitrogen hydrolase"/>
    <property type="match status" value="1"/>
</dbReference>
<evidence type="ECO:0000256" key="6">
    <source>
        <dbReference type="ARBA" id="ARBA00023136"/>
    </source>
</evidence>
<dbReference type="EMBL" id="JACQXR010000047">
    <property type="protein sequence ID" value="MBI4726378.1"/>
    <property type="molecule type" value="Genomic_DNA"/>
</dbReference>
<dbReference type="PANTHER" id="PTHR38686">
    <property type="entry name" value="APOLIPOPROTEIN N-ACYLTRANSFERASE"/>
    <property type="match status" value="1"/>
</dbReference>
<accession>A0A933MJV9</accession>
<keyword evidence="6 8" id="KW-0472">Membrane</keyword>
<evidence type="ECO:0000259" key="9">
    <source>
        <dbReference type="PROSITE" id="PS50263"/>
    </source>
</evidence>
<comment type="similarity">
    <text evidence="8">Belongs to the CN hydrolase family. Apolipoprotein N-acyltransferase subfamily.</text>
</comment>
<keyword evidence="7 8" id="KW-0012">Acyltransferase</keyword>
<dbReference type="HAMAP" id="MF_01148">
    <property type="entry name" value="Lnt"/>
    <property type="match status" value="1"/>
</dbReference>
<comment type="function">
    <text evidence="8">Catalyzes the phospholipid dependent N-acylation of the N-terminal cysteine of apolipoprotein, the last step in lipoprotein maturation.</text>
</comment>
<evidence type="ECO:0000256" key="3">
    <source>
        <dbReference type="ARBA" id="ARBA00022679"/>
    </source>
</evidence>
<feature type="transmembrane region" description="Helical" evidence="8">
    <location>
        <begin position="157"/>
        <end position="180"/>
    </location>
</feature>
<feature type="transmembrane region" description="Helical" evidence="8">
    <location>
        <begin position="6"/>
        <end position="39"/>
    </location>
</feature>
<dbReference type="InterPro" id="IPR036526">
    <property type="entry name" value="C-N_Hydrolase_sf"/>
</dbReference>
<evidence type="ECO:0000313" key="10">
    <source>
        <dbReference type="EMBL" id="MBI4726378.1"/>
    </source>
</evidence>
<feature type="transmembrane region" description="Helical" evidence="8">
    <location>
        <begin position="83"/>
        <end position="105"/>
    </location>
</feature>
<comment type="caution">
    <text evidence="10">The sequence shown here is derived from an EMBL/GenBank/DDBJ whole genome shotgun (WGS) entry which is preliminary data.</text>
</comment>
<dbReference type="NCBIfam" id="TIGR00546">
    <property type="entry name" value="lnt"/>
    <property type="match status" value="1"/>
</dbReference>
<feature type="transmembrane region" description="Helical" evidence="8">
    <location>
        <begin position="497"/>
        <end position="515"/>
    </location>
</feature>
<dbReference type="PROSITE" id="PS50263">
    <property type="entry name" value="CN_HYDROLASE"/>
    <property type="match status" value="1"/>
</dbReference>
<feature type="domain" description="CN hydrolase" evidence="9">
    <location>
        <begin position="240"/>
        <end position="484"/>
    </location>
</feature>
<evidence type="ECO:0000256" key="4">
    <source>
        <dbReference type="ARBA" id="ARBA00022692"/>
    </source>
</evidence>
<dbReference type="Pfam" id="PF00795">
    <property type="entry name" value="CN_hydrolase"/>
    <property type="match status" value="1"/>
</dbReference>
<proteinExistence type="inferred from homology"/>
<name>A0A933MJV9_UNCT6</name>
<keyword evidence="4 8" id="KW-0812">Transmembrane</keyword>
<feature type="transmembrane region" description="Helical" evidence="8">
    <location>
        <begin position="117"/>
        <end position="137"/>
    </location>
</feature>
<evidence type="ECO:0000256" key="5">
    <source>
        <dbReference type="ARBA" id="ARBA00022989"/>
    </source>
</evidence>
<dbReference type="CDD" id="cd07571">
    <property type="entry name" value="ALP_N-acyl_transferase"/>
    <property type="match status" value="1"/>
</dbReference>
<protein>
    <recommendedName>
        <fullName evidence="8">Apolipoprotein N-acyltransferase</fullName>
        <shortName evidence="8">ALP N-acyltransferase</shortName>
        <ecNumber evidence="8">2.3.1.269</ecNumber>
    </recommendedName>
</protein>
<dbReference type="PANTHER" id="PTHR38686:SF1">
    <property type="entry name" value="APOLIPOPROTEIN N-ACYLTRANSFERASE"/>
    <property type="match status" value="1"/>
</dbReference>
<keyword evidence="5 8" id="KW-1133">Transmembrane helix</keyword>
<gene>
    <name evidence="8 10" type="primary">lnt</name>
    <name evidence="10" type="ORF">HY768_03995</name>
</gene>
<dbReference type="EC" id="2.3.1.269" evidence="8"/>